<feature type="transmembrane region" description="Helical" evidence="6">
    <location>
        <begin position="243"/>
        <end position="263"/>
    </location>
</feature>
<evidence type="ECO:0000256" key="3">
    <source>
        <dbReference type="ARBA" id="ARBA00022692"/>
    </source>
</evidence>
<feature type="transmembrane region" description="Helical" evidence="6">
    <location>
        <begin position="170"/>
        <end position="187"/>
    </location>
</feature>
<evidence type="ECO:0000256" key="4">
    <source>
        <dbReference type="ARBA" id="ARBA00022989"/>
    </source>
</evidence>
<dbReference type="PANTHER" id="PTHR30477:SF0">
    <property type="entry name" value="METAL TRANSPORT SYSTEM MEMBRANE PROTEIN TM_0125-RELATED"/>
    <property type="match status" value="1"/>
</dbReference>
<evidence type="ECO:0000256" key="2">
    <source>
        <dbReference type="ARBA" id="ARBA00008034"/>
    </source>
</evidence>
<comment type="caution">
    <text evidence="7">The sequence shown here is derived from an EMBL/GenBank/DDBJ whole genome shotgun (WGS) entry which is preliminary data.</text>
</comment>
<accession>A0A7J3VUA1</accession>
<feature type="transmembrane region" description="Helical" evidence="6">
    <location>
        <begin position="217"/>
        <end position="237"/>
    </location>
</feature>
<feature type="transmembrane region" description="Helical" evidence="6">
    <location>
        <begin position="130"/>
        <end position="149"/>
    </location>
</feature>
<keyword evidence="3 6" id="KW-0812">Transmembrane</keyword>
<keyword evidence="4 6" id="KW-1133">Transmembrane helix</keyword>
<evidence type="ECO:0000256" key="5">
    <source>
        <dbReference type="ARBA" id="ARBA00023136"/>
    </source>
</evidence>
<evidence type="ECO:0000256" key="6">
    <source>
        <dbReference type="SAM" id="Phobius"/>
    </source>
</evidence>
<feature type="transmembrane region" description="Helical" evidence="6">
    <location>
        <begin position="12"/>
        <end position="32"/>
    </location>
</feature>
<sequence length="267" mass="27422">MIEALQQPFIQRALAAAVIAGFLLPLMGSYLVPKKLALLGDASSHVAFAALAITTLLGLSNSLIPYLAPALAVYIILTMMNRFKISGDQALAVFLAMGAATASIALSLGARVNLNAILFGSVLLVSDEDVLAGGVVAAVVGPFVALNFGKTVIYTMSEELAKIRGVNVKFYQVFLAVAAGLAIVSGIKVAGVLLVTALVAIPTAAASLVAGSFKKSVILSVSMGIVSTLTGVVLSYYTGITPGAASVLVLLSALMASAVMWRLRLRI</sequence>
<dbReference type="GO" id="GO:0055085">
    <property type="term" value="P:transmembrane transport"/>
    <property type="evidence" value="ECO:0007669"/>
    <property type="project" value="InterPro"/>
</dbReference>
<gene>
    <name evidence="7" type="ORF">ENM31_04425</name>
</gene>
<name>A0A7J3VUA1_CALS0</name>
<organism evidence="7">
    <name type="scientific">Caldiarchaeum subterraneum</name>
    <dbReference type="NCBI Taxonomy" id="311458"/>
    <lineage>
        <taxon>Archaea</taxon>
        <taxon>Nitrososphaerota</taxon>
        <taxon>Candidatus Caldarchaeales</taxon>
        <taxon>Candidatus Caldarchaeaceae</taxon>
        <taxon>Candidatus Caldarchaeum</taxon>
    </lineage>
</organism>
<keyword evidence="5 6" id="KW-0472">Membrane</keyword>
<reference evidence="7" key="1">
    <citation type="journal article" date="2020" name="mSystems">
        <title>Genome- and Community-Level Interaction Insights into Carbon Utilization and Element Cycling Functions of Hydrothermarchaeota in Hydrothermal Sediment.</title>
        <authorList>
            <person name="Zhou Z."/>
            <person name="Liu Y."/>
            <person name="Xu W."/>
            <person name="Pan J."/>
            <person name="Luo Z.H."/>
            <person name="Li M."/>
        </authorList>
    </citation>
    <scope>NUCLEOTIDE SEQUENCE [LARGE SCALE GENOMIC DNA]</scope>
    <source>
        <strain evidence="7">SpSt-1074</strain>
    </source>
</reference>
<dbReference type="AlphaFoldDB" id="A0A7J3VUA1"/>
<dbReference type="InterPro" id="IPR001626">
    <property type="entry name" value="ABC_TroCD"/>
</dbReference>
<dbReference type="GO" id="GO:0043190">
    <property type="term" value="C:ATP-binding cassette (ABC) transporter complex"/>
    <property type="evidence" value="ECO:0007669"/>
    <property type="project" value="InterPro"/>
</dbReference>
<protein>
    <submittedName>
        <fullName evidence="7">Metal ABC transporter permease</fullName>
    </submittedName>
</protein>
<feature type="transmembrane region" description="Helical" evidence="6">
    <location>
        <begin position="89"/>
        <end position="110"/>
    </location>
</feature>
<dbReference type="InterPro" id="IPR037294">
    <property type="entry name" value="ABC_BtuC-like"/>
</dbReference>
<comment type="similarity">
    <text evidence="2">Belongs to the ABC-3 integral membrane protein family.</text>
</comment>
<dbReference type="Gene3D" id="1.10.3470.10">
    <property type="entry name" value="ABC transporter involved in vitamin B12 uptake, BtuC"/>
    <property type="match status" value="1"/>
</dbReference>
<dbReference type="EMBL" id="DRXH01000153">
    <property type="protein sequence ID" value="HHM44522.1"/>
    <property type="molecule type" value="Genomic_DNA"/>
</dbReference>
<feature type="transmembrane region" description="Helical" evidence="6">
    <location>
        <begin position="193"/>
        <end position="210"/>
    </location>
</feature>
<dbReference type="PANTHER" id="PTHR30477">
    <property type="entry name" value="ABC-TRANSPORTER METAL-BINDING PROTEIN"/>
    <property type="match status" value="1"/>
</dbReference>
<evidence type="ECO:0000313" key="7">
    <source>
        <dbReference type="EMBL" id="HHM44522.1"/>
    </source>
</evidence>
<dbReference type="Pfam" id="PF00950">
    <property type="entry name" value="ABC-3"/>
    <property type="match status" value="1"/>
</dbReference>
<proteinExistence type="inferred from homology"/>
<comment type="subcellular location">
    <subcellularLocation>
        <location evidence="1">Membrane</location>
        <topology evidence="1">Multi-pass membrane protein</topology>
    </subcellularLocation>
</comment>
<dbReference type="SUPFAM" id="SSF81345">
    <property type="entry name" value="ABC transporter involved in vitamin B12 uptake, BtuC"/>
    <property type="match status" value="1"/>
</dbReference>
<feature type="transmembrane region" description="Helical" evidence="6">
    <location>
        <begin position="44"/>
        <end position="77"/>
    </location>
</feature>
<evidence type="ECO:0000256" key="1">
    <source>
        <dbReference type="ARBA" id="ARBA00004141"/>
    </source>
</evidence>